<dbReference type="Proteomes" id="UP000820818">
    <property type="component" value="Linkage Group LG7"/>
</dbReference>
<dbReference type="AlphaFoldDB" id="A0AAD5L4B7"/>
<protein>
    <submittedName>
        <fullName evidence="3">Uncharacterized protein</fullName>
    </submittedName>
</protein>
<organism evidence="3 4">
    <name type="scientific">Daphnia sinensis</name>
    <dbReference type="NCBI Taxonomy" id="1820382"/>
    <lineage>
        <taxon>Eukaryota</taxon>
        <taxon>Metazoa</taxon>
        <taxon>Ecdysozoa</taxon>
        <taxon>Arthropoda</taxon>
        <taxon>Crustacea</taxon>
        <taxon>Branchiopoda</taxon>
        <taxon>Diplostraca</taxon>
        <taxon>Cladocera</taxon>
        <taxon>Anomopoda</taxon>
        <taxon>Daphniidae</taxon>
        <taxon>Daphnia</taxon>
        <taxon>Daphnia similis group</taxon>
    </lineage>
</organism>
<feature type="coiled-coil region" evidence="1">
    <location>
        <begin position="72"/>
        <end position="99"/>
    </location>
</feature>
<proteinExistence type="predicted"/>
<dbReference type="EMBL" id="WJBH02000007">
    <property type="protein sequence ID" value="KAI9555955.1"/>
    <property type="molecule type" value="Genomic_DNA"/>
</dbReference>
<evidence type="ECO:0000256" key="2">
    <source>
        <dbReference type="SAM" id="MobiDB-lite"/>
    </source>
</evidence>
<dbReference type="PANTHER" id="PTHR46903:SF1">
    <property type="entry name" value="CCHC-TYPE DOMAIN-CONTAINING PROTEIN"/>
    <property type="match status" value="1"/>
</dbReference>
<evidence type="ECO:0000313" key="3">
    <source>
        <dbReference type="EMBL" id="KAI9555955.1"/>
    </source>
</evidence>
<evidence type="ECO:0000256" key="1">
    <source>
        <dbReference type="SAM" id="Coils"/>
    </source>
</evidence>
<dbReference type="PANTHER" id="PTHR46903">
    <property type="entry name" value="C2H2-TYPE DOMAIN-CONTAINING PROTEIN"/>
    <property type="match status" value="1"/>
</dbReference>
<sequence length="163" mass="17818">MKLLIARGPRLEGCMAACSVFDIIAGVPQDPETATEDFRLQVTRRPTLRQQITTALNKIDAIITSGGPRGGLAALLRHVEELVNQASSLQTELSALETEGESERQDNIHLGYIERFGQISEASKAYYASRGAEASVVGEQIFEDEEEDISASESANANRIRIR</sequence>
<keyword evidence="4" id="KW-1185">Reference proteome</keyword>
<reference evidence="3 4" key="1">
    <citation type="submission" date="2022-05" db="EMBL/GenBank/DDBJ databases">
        <title>A multi-omics perspective on studying reproductive biology in Daphnia sinensis.</title>
        <authorList>
            <person name="Jia J."/>
        </authorList>
    </citation>
    <scope>NUCLEOTIDE SEQUENCE [LARGE SCALE GENOMIC DNA]</scope>
    <source>
        <strain evidence="3 4">WSL</strain>
    </source>
</reference>
<accession>A0AAD5L4B7</accession>
<name>A0AAD5L4B7_9CRUS</name>
<comment type="caution">
    <text evidence="3">The sequence shown here is derived from an EMBL/GenBank/DDBJ whole genome shotgun (WGS) entry which is preliminary data.</text>
</comment>
<feature type="region of interest" description="Disordered" evidence="2">
    <location>
        <begin position="144"/>
        <end position="163"/>
    </location>
</feature>
<gene>
    <name evidence="3" type="ORF">GHT06_018499</name>
</gene>
<keyword evidence="1" id="KW-0175">Coiled coil</keyword>
<feature type="compositionally biased region" description="Low complexity" evidence="2">
    <location>
        <begin position="151"/>
        <end position="163"/>
    </location>
</feature>
<evidence type="ECO:0000313" key="4">
    <source>
        <dbReference type="Proteomes" id="UP000820818"/>
    </source>
</evidence>